<dbReference type="CDD" id="cd11375">
    <property type="entry name" value="Peptidase_M54"/>
    <property type="match status" value="1"/>
</dbReference>
<accession>V4ABB7</accession>
<evidence type="ECO:0000256" key="6">
    <source>
        <dbReference type="ARBA" id="ARBA00023049"/>
    </source>
</evidence>
<sequence length="123" mass="14321">DLYADEPDLFVAGMAAGNHKVAVFSLNRYDPCLEFSKEFWFERQIVGGFTQKERKKLILQRSCKLVVHEICHILGIDHCIFYDCCMNGSGHLEEDFQQPMFLCPVDLHKLQTLCGFDIKKRYK</sequence>
<evidence type="ECO:0000313" key="7">
    <source>
        <dbReference type="EMBL" id="ESO92355.1"/>
    </source>
</evidence>
<evidence type="ECO:0000256" key="2">
    <source>
        <dbReference type="ARBA" id="ARBA00022670"/>
    </source>
</evidence>
<dbReference type="PANTHER" id="PTHR15910">
    <property type="entry name" value="ARCHAEMETZINCIN"/>
    <property type="match status" value="1"/>
</dbReference>
<dbReference type="RefSeq" id="XP_009056857.1">
    <property type="nucleotide sequence ID" value="XM_009058609.1"/>
</dbReference>
<dbReference type="SUPFAM" id="SSF55486">
    <property type="entry name" value="Metalloproteases ('zincins'), catalytic domain"/>
    <property type="match status" value="1"/>
</dbReference>
<evidence type="ECO:0000256" key="4">
    <source>
        <dbReference type="ARBA" id="ARBA00022801"/>
    </source>
</evidence>
<dbReference type="PANTHER" id="PTHR15910:SF1">
    <property type="entry name" value="ARCHAEMETZINCIN-2"/>
    <property type="match status" value="1"/>
</dbReference>
<keyword evidence="2" id="KW-0645">Protease</keyword>
<keyword evidence="8" id="KW-1185">Reference proteome</keyword>
<keyword evidence="4" id="KW-0378">Hydrolase</keyword>
<keyword evidence="3" id="KW-0479">Metal-binding</keyword>
<dbReference type="GO" id="GO:0006508">
    <property type="term" value="P:proteolysis"/>
    <property type="evidence" value="ECO:0007669"/>
    <property type="project" value="UniProtKB-KW"/>
</dbReference>
<reference evidence="7 8" key="1">
    <citation type="journal article" date="2013" name="Nature">
        <title>Insights into bilaterian evolution from three spiralian genomes.</title>
        <authorList>
            <person name="Simakov O."/>
            <person name="Marletaz F."/>
            <person name="Cho S.J."/>
            <person name="Edsinger-Gonzales E."/>
            <person name="Havlak P."/>
            <person name="Hellsten U."/>
            <person name="Kuo D.H."/>
            <person name="Larsson T."/>
            <person name="Lv J."/>
            <person name="Arendt D."/>
            <person name="Savage R."/>
            <person name="Osoegawa K."/>
            <person name="de Jong P."/>
            <person name="Grimwood J."/>
            <person name="Chapman J.A."/>
            <person name="Shapiro H."/>
            <person name="Aerts A."/>
            <person name="Otillar R.P."/>
            <person name="Terry A.Y."/>
            <person name="Boore J.L."/>
            <person name="Grigoriev I.V."/>
            <person name="Lindberg D.R."/>
            <person name="Seaver E.C."/>
            <person name="Weisblat D.A."/>
            <person name="Putnam N.H."/>
            <person name="Rokhsar D.S."/>
        </authorList>
    </citation>
    <scope>NUCLEOTIDE SEQUENCE [LARGE SCALE GENOMIC DNA]</scope>
</reference>
<protein>
    <recommendedName>
        <fullName evidence="9">Archaemetzincin-2</fullName>
    </recommendedName>
</protein>
<dbReference type="GO" id="GO:0008237">
    <property type="term" value="F:metallopeptidase activity"/>
    <property type="evidence" value="ECO:0007669"/>
    <property type="project" value="UniProtKB-KW"/>
</dbReference>
<dbReference type="OrthoDB" id="2365600at2759"/>
<evidence type="ECO:0008006" key="9">
    <source>
        <dbReference type="Google" id="ProtNLM"/>
    </source>
</evidence>
<dbReference type="Gene3D" id="3.40.390.10">
    <property type="entry name" value="Collagenase (Catalytic Domain)"/>
    <property type="match status" value="1"/>
</dbReference>
<dbReference type="AlphaFoldDB" id="V4ABB7"/>
<dbReference type="Pfam" id="PF07998">
    <property type="entry name" value="Peptidase_M54"/>
    <property type="match status" value="1"/>
</dbReference>
<evidence type="ECO:0000313" key="8">
    <source>
        <dbReference type="Proteomes" id="UP000030746"/>
    </source>
</evidence>
<evidence type="ECO:0000256" key="5">
    <source>
        <dbReference type="ARBA" id="ARBA00022833"/>
    </source>
</evidence>
<dbReference type="HOGENOM" id="CLU_029710_3_0_1"/>
<dbReference type="EMBL" id="KB202094">
    <property type="protein sequence ID" value="ESO92355.1"/>
    <property type="molecule type" value="Genomic_DNA"/>
</dbReference>
<dbReference type="CTD" id="20252368"/>
<proteinExistence type="predicted"/>
<dbReference type="InterPro" id="IPR024079">
    <property type="entry name" value="MetalloPept_cat_dom_sf"/>
</dbReference>
<feature type="non-terminal residue" evidence="7">
    <location>
        <position position="123"/>
    </location>
</feature>
<dbReference type="InterPro" id="IPR012962">
    <property type="entry name" value="Pept_M54_archaemetzincn"/>
</dbReference>
<feature type="non-terminal residue" evidence="7">
    <location>
        <position position="1"/>
    </location>
</feature>
<keyword evidence="5" id="KW-0862">Zinc</keyword>
<name>V4ABB7_LOTGI</name>
<evidence type="ECO:0000256" key="1">
    <source>
        <dbReference type="ARBA" id="ARBA00001947"/>
    </source>
</evidence>
<gene>
    <name evidence="7" type="ORF">LOTGIDRAFT_79079</name>
</gene>
<dbReference type="GO" id="GO:0046872">
    <property type="term" value="F:metal ion binding"/>
    <property type="evidence" value="ECO:0007669"/>
    <property type="project" value="UniProtKB-KW"/>
</dbReference>
<dbReference type="KEGG" id="lgi:LOTGIDRAFT_79079"/>
<comment type="cofactor">
    <cofactor evidence="1">
        <name>Zn(2+)</name>
        <dbReference type="ChEBI" id="CHEBI:29105"/>
    </cofactor>
</comment>
<organism evidence="7 8">
    <name type="scientific">Lottia gigantea</name>
    <name type="common">Giant owl limpet</name>
    <dbReference type="NCBI Taxonomy" id="225164"/>
    <lineage>
        <taxon>Eukaryota</taxon>
        <taxon>Metazoa</taxon>
        <taxon>Spiralia</taxon>
        <taxon>Lophotrochozoa</taxon>
        <taxon>Mollusca</taxon>
        <taxon>Gastropoda</taxon>
        <taxon>Patellogastropoda</taxon>
        <taxon>Lottioidea</taxon>
        <taxon>Lottiidae</taxon>
        <taxon>Lottia</taxon>
    </lineage>
</organism>
<dbReference type="GeneID" id="20252368"/>
<keyword evidence="6" id="KW-0482">Metalloprotease</keyword>
<dbReference type="Proteomes" id="UP000030746">
    <property type="component" value="Unassembled WGS sequence"/>
</dbReference>
<evidence type="ECO:0000256" key="3">
    <source>
        <dbReference type="ARBA" id="ARBA00022723"/>
    </source>
</evidence>